<dbReference type="Proteomes" id="UP001597403">
    <property type="component" value="Unassembled WGS sequence"/>
</dbReference>
<feature type="non-terminal residue" evidence="4">
    <location>
        <position position="1"/>
    </location>
</feature>
<comment type="caution">
    <text evidence="4">The sequence shown here is derived from an EMBL/GenBank/DDBJ whole genome shotgun (WGS) entry which is preliminary data.</text>
</comment>
<evidence type="ECO:0000256" key="1">
    <source>
        <dbReference type="ARBA" id="ARBA00022737"/>
    </source>
</evidence>
<proteinExistence type="predicted"/>
<reference evidence="5" key="1">
    <citation type="journal article" date="2019" name="Int. J. Syst. Evol. Microbiol.">
        <title>The Global Catalogue of Microorganisms (GCM) 10K type strain sequencing project: providing services to taxonomists for standard genome sequencing and annotation.</title>
        <authorList>
            <consortium name="The Broad Institute Genomics Platform"/>
            <consortium name="The Broad Institute Genome Sequencing Center for Infectious Disease"/>
            <person name="Wu L."/>
            <person name="Ma J."/>
        </authorList>
    </citation>
    <scope>NUCLEOTIDE SEQUENCE [LARGE SCALE GENOMIC DNA]</scope>
    <source>
        <strain evidence="5">CGMCC 1.15067</strain>
    </source>
</reference>
<feature type="region of interest" description="Disordered" evidence="2">
    <location>
        <begin position="203"/>
        <end position="268"/>
    </location>
</feature>
<dbReference type="InterPro" id="IPR022385">
    <property type="entry name" value="Rhs_assc_core"/>
</dbReference>
<dbReference type="EMBL" id="JBHUGF010000001">
    <property type="protein sequence ID" value="MFD1988348.1"/>
    <property type="molecule type" value="Genomic_DNA"/>
</dbReference>
<feature type="domain" description="Teneurin-like YD-shell" evidence="3">
    <location>
        <begin position="81"/>
        <end position="202"/>
    </location>
</feature>
<keyword evidence="5" id="KW-1185">Reference proteome</keyword>
<evidence type="ECO:0000256" key="2">
    <source>
        <dbReference type="SAM" id="MobiDB-lite"/>
    </source>
</evidence>
<dbReference type="RefSeq" id="WP_379282093.1">
    <property type="nucleotide sequence ID" value="NZ_JBHUGF010000001.1"/>
</dbReference>
<feature type="compositionally biased region" description="Low complexity" evidence="2">
    <location>
        <begin position="227"/>
        <end position="249"/>
    </location>
</feature>
<evidence type="ECO:0000313" key="4">
    <source>
        <dbReference type="EMBL" id="MFD1988348.1"/>
    </source>
</evidence>
<dbReference type="PANTHER" id="PTHR32305">
    <property type="match status" value="1"/>
</dbReference>
<dbReference type="Pfam" id="PF25023">
    <property type="entry name" value="TEN_YD-shell"/>
    <property type="match status" value="1"/>
</dbReference>
<dbReference type="InterPro" id="IPR056823">
    <property type="entry name" value="TEN-like_YD-shell"/>
</dbReference>
<sequence length="408" mass="45001">TYDLRGNRKTLSDTQEASATKESSYSYDPDDRLTSATIDGTKTSIDYLPNGLRFQKTTGTISTQYGYDAQNNVTSEKVSSGAQSTYIYGDRILLKKDQTANKDYYYLSNGHGDIVQMVDTTGAIVNSYGYDEWGNLTQNKETVANNFKYAGEAYDSETGLYYLKARYYDPSQGRFLKEDSYEGQITNPLTLNSYTYVENNPVNYVDPTGYNPEEPSQETDAVQGFRGSSIPKGSSGSGGKSSTNSSNGSKTEKPKPAPVKPLPKSSATDVDLLKQEQAAQNAAKAAEKRLFTSAMNAFKKVDFTKFTIKNKHLDLPENANKNWSKFNVDTPEEANKLVDSIIKKAKADNSLIKKVEDNDKVGSDGASSYKIWIDAQKTVGVNGETAIRVIYDGSSNPWNVFPDKIPLK</sequence>
<protein>
    <submittedName>
        <fullName evidence="4">RHS repeat domain-containing protein</fullName>
    </submittedName>
</protein>
<dbReference type="InterPro" id="IPR050708">
    <property type="entry name" value="T6SS_VgrG/RHS"/>
</dbReference>
<dbReference type="Gene3D" id="2.180.10.10">
    <property type="entry name" value="RHS repeat-associated core"/>
    <property type="match status" value="1"/>
</dbReference>
<gene>
    <name evidence="4" type="ORF">ACFSGI_00005</name>
</gene>
<dbReference type="PANTHER" id="PTHR32305:SF17">
    <property type="entry name" value="TRNA NUCLEASE WAPA"/>
    <property type="match status" value="1"/>
</dbReference>
<dbReference type="NCBIfam" id="TIGR03696">
    <property type="entry name" value="Rhs_assc_core"/>
    <property type="match status" value="1"/>
</dbReference>
<organism evidence="4 5">
    <name type="scientific">Paenibacillus nicotianae</name>
    <dbReference type="NCBI Taxonomy" id="1526551"/>
    <lineage>
        <taxon>Bacteria</taxon>
        <taxon>Bacillati</taxon>
        <taxon>Bacillota</taxon>
        <taxon>Bacilli</taxon>
        <taxon>Bacillales</taxon>
        <taxon>Paenibacillaceae</taxon>
        <taxon>Paenibacillus</taxon>
    </lineage>
</organism>
<feature type="region of interest" description="Disordered" evidence="2">
    <location>
        <begin position="1"/>
        <end position="32"/>
    </location>
</feature>
<feature type="compositionally biased region" description="Polar residues" evidence="2">
    <location>
        <begin position="12"/>
        <end position="26"/>
    </location>
</feature>
<name>A0ABW4UP51_9BACL</name>
<evidence type="ECO:0000259" key="3">
    <source>
        <dbReference type="Pfam" id="PF25023"/>
    </source>
</evidence>
<evidence type="ECO:0000313" key="5">
    <source>
        <dbReference type="Proteomes" id="UP001597403"/>
    </source>
</evidence>
<keyword evidence="1" id="KW-0677">Repeat</keyword>
<accession>A0ABW4UP51</accession>